<sequence>MTRIHRLDAGPGTVQWGYVGGAGEAVLELDSGDTLVLRSVSGSPDDPVPAGWIPETLRRIHEQVLDRGPGVHILTGPVAVRGAVPGDTLAVHIERVRIDAPYGFNYIGPMSGLLFNEYDEPDVAILTYDEERRYASYGRMRIKTAPFFGIMGVAPPLAWGRQSSIVPGRFGGNMDNRQLTPGTTLYLPVMREGAHFYAGDGHGAQGDGEIDVTAIETSLEGEFRLELLRGTDQQWPYARRGSLLISMGFDESLQAALTMAARQMIGLLETEHGLSAKEAYRLCSIAADYHITQAVNGVKGVHGMLDTAILI</sequence>
<keyword evidence="2" id="KW-1185">Reference proteome</keyword>
<dbReference type="AlphaFoldDB" id="A0A927BPI2"/>
<evidence type="ECO:0000313" key="2">
    <source>
        <dbReference type="Proteomes" id="UP000621560"/>
    </source>
</evidence>
<accession>A0A927BPI2</accession>
<reference evidence="1" key="1">
    <citation type="submission" date="2020-09" db="EMBL/GenBank/DDBJ databases">
        <title>A novel bacterium of genus Paenibacillus, isolated from South China Sea.</title>
        <authorList>
            <person name="Huang H."/>
            <person name="Mo K."/>
            <person name="Hu Y."/>
        </authorList>
    </citation>
    <scope>NUCLEOTIDE SEQUENCE</scope>
    <source>
        <strain evidence="1">IB182496</strain>
    </source>
</reference>
<dbReference type="InterPro" id="IPR004304">
    <property type="entry name" value="FmdA_AmdA"/>
</dbReference>
<dbReference type="PANTHER" id="PTHR31891">
    <property type="entry name" value="FORMAMIDASE C869.04-RELATED"/>
    <property type="match status" value="1"/>
</dbReference>
<comment type="caution">
    <text evidence="1">The sequence shown here is derived from an EMBL/GenBank/DDBJ whole genome shotgun (WGS) entry which is preliminary data.</text>
</comment>
<evidence type="ECO:0000313" key="1">
    <source>
        <dbReference type="EMBL" id="MBD2844347.1"/>
    </source>
</evidence>
<name>A0A927BPI2_9BACL</name>
<proteinExistence type="predicted"/>
<dbReference type="Proteomes" id="UP000621560">
    <property type="component" value="Unassembled WGS sequence"/>
</dbReference>
<dbReference type="Gene3D" id="2.60.120.580">
    <property type="entry name" value="Acetamidase/Formamidase-like domains"/>
    <property type="match status" value="1"/>
</dbReference>
<dbReference type="SUPFAM" id="SSF141130">
    <property type="entry name" value="Acetamidase/Formamidase-like"/>
    <property type="match status" value="1"/>
</dbReference>
<dbReference type="PANTHER" id="PTHR31891:SF1">
    <property type="entry name" value="FORMAMIDASE C869.04-RELATED"/>
    <property type="match status" value="1"/>
</dbReference>
<dbReference type="Gene3D" id="3.10.28.20">
    <property type="entry name" value="Acetamidase/Formamidase-like domains"/>
    <property type="match status" value="1"/>
</dbReference>
<organism evidence="1 2">
    <name type="scientific">Paenibacillus sabuli</name>
    <dbReference type="NCBI Taxonomy" id="2772509"/>
    <lineage>
        <taxon>Bacteria</taxon>
        <taxon>Bacillati</taxon>
        <taxon>Bacillota</taxon>
        <taxon>Bacilli</taxon>
        <taxon>Bacillales</taxon>
        <taxon>Paenibacillaceae</taxon>
        <taxon>Paenibacillus</taxon>
    </lineage>
</organism>
<protein>
    <submittedName>
        <fullName evidence="1">Acetamidase/formamidase family protein</fullName>
    </submittedName>
</protein>
<dbReference type="Pfam" id="PF03069">
    <property type="entry name" value="FmdA_AmdA"/>
    <property type="match status" value="2"/>
</dbReference>
<dbReference type="Gene3D" id="2.40.10.120">
    <property type="match status" value="1"/>
</dbReference>
<dbReference type="EMBL" id="JACXIZ010000010">
    <property type="protein sequence ID" value="MBD2844347.1"/>
    <property type="molecule type" value="Genomic_DNA"/>
</dbReference>
<gene>
    <name evidence="1" type="ORF">IDH44_04025</name>
</gene>
<dbReference type="GO" id="GO:0016811">
    <property type="term" value="F:hydrolase activity, acting on carbon-nitrogen (but not peptide) bonds, in linear amides"/>
    <property type="evidence" value="ECO:0007669"/>
    <property type="project" value="InterPro"/>
</dbReference>
<dbReference type="RefSeq" id="WP_190914942.1">
    <property type="nucleotide sequence ID" value="NZ_JACXIZ010000010.1"/>
</dbReference>